<evidence type="ECO:0000256" key="6">
    <source>
        <dbReference type="ARBA" id="ARBA00023002"/>
    </source>
</evidence>
<dbReference type="HOGENOM" id="CLU_042529_14_1_5"/>
<dbReference type="PROSITE" id="PS51352">
    <property type="entry name" value="THIOREDOXIN_2"/>
    <property type="match status" value="1"/>
</dbReference>
<dbReference type="STRING" id="1094556.MCY_00848"/>
<dbReference type="GO" id="GO:0005737">
    <property type="term" value="C:cytoplasm"/>
    <property type="evidence" value="ECO:0007669"/>
    <property type="project" value="TreeGrafter"/>
</dbReference>
<comment type="subunit">
    <text evidence="2">Monomer.</text>
</comment>
<keyword evidence="15" id="KW-1185">Reference proteome</keyword>
<gene>
    <name evidence="14" type="ORF">MCY_00848</name>
</gene>
<accession>J0QSV2</accession>
<dbReference type="EMBL" id="AILY01000017">
    <property type="protein sequence ID" value="EJF86179.1"/>
    <property type="molecule type" value="Genomic_DNA"/>
</dbReference>
<evidence type="ECO:0000313" key="15">
    <source>
        <dbReference type="Proteomes" id="UP000001077"/>
    </source>
</evidence>
<evidence type="ECO:0000256" key="12">
    <source>
        <dbReference type="ARBA" id="ARBA00049091"/>
    </source>
</evidence>
<dbReference type="EC" id="1.11.1.24" evidence="3"/>
<dbReference type="GO" id="GO:0034599">
    <property type="term" value="P:cellular response to oxidative stress"/>
    <property type="evidence" value="ECO:0007669"/>
    <property type="project" value="TreeGrafter"/>
</dbReference>
<sequence length="161" mass="18175">MTQSMKGTLAPDFNLPRDGGERVRLSNFKGKPVVLYFYPKDDTRGCTNEALDFTKLKMKFDEIGVVVIGISPDNVKKHDKFKAKHELDVILVSDEEKTTLEVYGVWIEKSMYGRKYMGVERSTFLIDADGMIVEEWRKVSVSGHAENVLATATVLHCNANL</sequence>
<keyword evidence="4" id="KW-0575">Peroxidase</keyword>
<dbReference type="FunFam" id="3.40.30.10:FF:000007">
    <property type="entry name" value="Thioredoxin-dependent thiol peroxidase"/>
    <property type="match status" value="1"/>
</dbReference>
<dbReference type="GO" id="GO:0008379">
    <property type="term" value="F:thioredoxin peroxidase activity"/>
    <property type="evidence" value="ECO:0007669"/>
    <property type="project" value="TreeGrafter"/>
</dbReference>
<dbReference type="SUPFAM" id="SSF52833">
    <property type="entry name" value="Thioredoxin-like"/>
    <property type="match status" value="1"/>
</dbReference>
<dbReference type="InterPro" id="IPR013766">
    <property type="entry name" value="Thioredoxin_domain"/>
</dbReference>
<dbReference type="Pfam" id="PF00578">
    <property type="entry name" value="AhpC-TSA"/>
    <property type="match status" value="1"/>
</dbReference>
<protein>
    <recommendedName>
        <fullName evidence="3">thioredoxin-dependent peroxiredoxin</fullName>
        <ecNumber evidence="3">1.11.1.24</ecNumber>
    </recommendedName>
    <alternativeName>
        <fullName evidence="9">Thioredoxin peroxidase</fullName>
    </alternativeName>
    <alternativeName>
        <fullName evidence="11">Thioredoxin-dependent peroxiredoxin Bcp</fullName>
    </alternativeName>
</protein>
<keyword evidence="6" id="KW-0560">Oxidoreductase</keyword>
<organism evidence="14 15">
    <name type="scientific">Bartonella rattimassiliensis 15908</name>
    <dbReference type="NCBI Taxonomy" id="1094556"/>
    <lineage>
        <taxon>Bacteria</taxon>
        <taxon>Pseudomonadati</taxon>
        <taxon>Pseudomonadota</taxon>
        <taxon>Alphaproteobacteria</taxon>
        <taxon>Hyphomicrobiales</taxon>
        <taxon>Bartonellaceae</taxon>
        <taxon>Bartonella</taxon>
    </lineage>
</organism>
<evidence type="ECO:0000259" key="13">
    <source>
        <dbReference type="PROSITE" id="PS51352"/>
    </source>
</evidence>
<dbReference type="PANTHER" id="PTHR42801:SF4">
    <property type="entry name" value="AHPC_TSA FAMILY PROTEIN"/>
    <property type="match status" value="1"/>
</dbReference>
<evidence type="ECO:0000256" key="9">
    <source>
        <dbReference type="ARBA" id="ARBA00032824"/>
    </source>
</evidence>
<dbReference type="PATRIC" id="fig|1094556.3.peg.968"/>
<dbReference type="GO" id="GO:0045454">
    <property type="term" value="P:cell redox homeostasis"/>
    <property type="evidence" value="ECO:0007669"/>
    <property type="project" value="TreeGrafter"/>
</dbReference>
<dbReference type="Proteomes" id="UP000001077">
    <property type="component" value="Unassembled WGS sequence"/>
</dbReference>
<dbReference type="CDD" id="cd03017">
    <property type="entry name" value="PRX_BCP"/>
    <property type="match status" value="1"/>
</dbReference>
<dbReference type="InterPro" id="IPR036249">
    <property type="entry name" value="Thioredoxin-like_sf"/>
</dbReference>
<evidence type="ECO:0000256" key="11">
    <source>
        <dbReference type="ARBA" id="ARBA00042639"/>
    </source>
</evidence>
<dbReference type="RefSeq" id="WP_007347151.1">
    <property type="nucleotide sequence ID" value="NZ_CALY02000040.1"/>
</dbReference>
<comment type="catalytic activity">
    <reaction evidence="12">
        <text>a hydroperoxide + [thioredoxin]-dithiol = an alcohol + [thioredoxin]-disulfide + H2O</text>
        <dbReference type="Rhea" id="RHEA:62620"/>
        <dbReference type="Rhea" id="RHEA-COMP:10698"/>
        <dbReference type="Rhea" id="RHEA-COMP:10700"/>
        <dbReference type="ChEBI" id="CHEBI:15377"/>
        <dbReference type="ChEBI" id="CHEBI:29950"/>
        <dbReference type="ChEBI" id="CHEBI:30879"/>
        <dbReference type="ChEBI" id="CHEBI:35924"/>
        <dbReference type="ChEBI" id="CHEBI:50058"/>
        <dbReference type="EC" id="1.11.1.24"/>
    </reaction>
</comment>
<dbReference type="Gene3D" id="3.40.30.10">
    <property type="entry name" value="Glutaredoxin"/>
    <property type="match status" value="1"/>
</dbReference>
<evidence type="ECO:0000313" key="14">
    <source>
        <dbReference type="EMBL" id="EJF86179.1"/>
    </source>
</evidence>
<evidence type="ECO:0000256" key="7">
    <source>
        <dbReference type="ARBA" id="ARBA00023157"/>
    </source>
</evidence>
<comment type="similarity">
    <text evidence="10">Belongs to the peroxiredoxin family. BCP/PrxQ subfamily.</text>
</comment>
<dbReference type="eggNOG" id="COG1225">
    <property type="taxonomic scope" value="Bacteria"/>
</dbReference>
<evidence type="ECO:0000256" key="8">
    <source>
        <dbReference type="ARBA" id="ARBA00023284"/>
    </source>
</evidence>
<evidence type="ECO:0000256" key="10">
    <source>
        <dbReference type="ARBA" id="ARBA00038489"/>
    </source>
</evidence>
<name>J0QSV2_9HYPH</name>
<dbReference type="AlphaFoldDB" id="J0QSV2"/>
<evidence type="ECO:0000256" key="2">
    <source>
        <dbReference type="ARBA" id="ARBA00011245"/>
    </source>
</evidence>
<dbReference type="PANTHER" id="PTHR42801">
    <property type="entry name" value="THIOREDOXIN-DEPENDENT PEROXIDE REDUCTASE"/>
    <property type="match status" value="1"/>
</dbReference>
<evidence type="ECO:0000256" key="1">
    <source>
        <dbReference type="ARBA" id="ARBA00003330"/>
    </source>
</evidence>
<keyword evidence="8" id="KW-0676">Redox-active center</keyword>
<keyword evidence="5" id="KW-0049">Antioxidant</keyword>
<dbReference type="InterPro" id="IPR050924">
    <property type="entry name" value="Peroxiredoxin_BCP/PrxQ"/>
</dbReference>
<keyword evidence="7" id="KW-1015">Disulfide bond</keyword>
<comment type="caution">
    <text evidence="14">The sequence shown here is derived from an EMBL/GenBank/DDBJ whole genome shotgun (WGS) entry which is preliminary data.</text>
</comment>
<feature type="domain" description="Thioredoxin" evidence="13">
    <location>
        <begin position="4"/>
        <end position="157"/>
    </location>
</feature>
<evidence type="ECO:0000256" key="5">
    <source>
        <dbReference type="ARBA" id="ARBA00022862"/>
    </source>
</evidence>
<proteinExistence type="inferred from homology"/>
<evidence type="ECO:0000256" key="3">
    <source>
        <dbReference type="ARBA" id="ARBA00013017"/>
    </source>
</evidence>
<dbReference type="InterPro" id="IPR000866">
    <property type="entry name" value="AhpC/TSA"/>
</dbReference>
<evidence type="ECO:0000256" key="4">
    <source>
        <dbReference type="ARBA" id="ARBA00022559"/>
    </source>
</evidence>
<reference evidence="14 15" key="1">
    <citation type="submission" date="2012-03" db="EMBL/GenBank/DDBJ databases">
        <title>The Genome Sequence of Bartonella rattimassiliensis 15908.</title>
        <authorList>
            <consortium name="The Broad Institute Genome Sequencing Platform"/>
            <consortium name="The Broad Institute Genome Sequencing Center for Infectious Disease"/>
            <person name="Feldgarden M."/>
            <person name="Kirby J."/>
            <person name="Kosoy M."/>
            <person name="Birtles R."/>
            <person name="Probert W.S."/>
            <person name="Chiaraviglio L."/>
            <person name="Young S.K."/>
            <person name="Zeng Q."/>
            <person name="Gargeya S."/>
            <person name="Fitzgerald M."/>
            <person name="Haas B."/>
            <person name="Abouelleil A."/>
            <person name="Alvarado L."/>
            <person name="Arachchi H.M."/>
            <person name="Berlin A."/>
            <person name="Chapman S.B."/>
            <person name="Gearin G."/>
            <person name="Goldberg J."/>
            <person name="Griggs A."/>
            <person name="Gujja S."/>
            <person name="Hansen M."/>
            <person name="Heiman D."/>
            <person name="Howarth C."/>
            <person name="Larimer J."/>
            <person name="Lui A."/>
            <person name="MacDonald P.J.P."/>
            <person name="McCowen C."/>
            <person name="Montmayeur A."/>
            <person name="Murphy C."/>
            <person name="Neiman D."/>
            <person name="Pearson M."/>
            <person name="Priest M."/>
            <person name="Roberts A."/>
            <person name="Saif S."/>
            <person name="Shea T."/>
            <person name="Sisk P."/>
            <person name="Stolte C."/>
            <person name="Sykes S."/>
            <person name="Wortman J."/>
            <person name="Nusbaum C."/>
            <person name="Birren B."/>
        </authorList>
    </citation>
    <scope>NUCLEOTIDE SEQUENCE [LARGE SCALE GENOMIC DNA]</scope>
    <source>
        <strain evidence="14 15">15908</strain>
    </source>
</reference>
<comment type="function">
    <text evidence="1">Thiol-specific peroxidase that catalyzes the reduction of hydrogen peroxide and organic hydroperoxides to water and alcohols, respectively. Plays a role in cell protection against oxidative stress by detoxifying peroxides and as sensor of hydrogen peroxide-mediated signaling events.</text>
</comment>